<dbReference type="PANTHER" id="PTHR45641:SF1">
    <property type="entry name" value="AAA+ ATPASE DOMAIN-CONTAINING PROTEIN"/>
    <property type="match status" value="1"/>
</dbReference>
<dbReference type="InterPro" id="IPR043519">
    <property type="entry name" value="NT_sf"/>
</dbReference>
<dbReference type="Pfam" id="PF13424">
    <property type="entry name" value="TPR_12"/>
    <property type="match status" value="1"/>
</dbReference>
<dbReference type="InterPro" id="IPR011990">
    <property type="entry name" value="TPR-like_helical_dom_sf"/>
</dbReference>
<dbReference type="InterPro" id="IPR004170">
    <property type="entry name" value="WWE_dom"/>
</dbReference>
<feature type="repeat" description="TPR" evidence="3">
    <location>
        <begin position="700"/>
        <end position="733"/>
    </location>
</feature>
<dbReference type="AlphaFoldDB" id="A0AAD2CEG1"/>
<dbReference type="Pfam" id="PF02825">
    <property type="entry name" value="WWE"/>
    <property type="match status" value="1"/>
</dbReference>
<dbReference type="Gene3D" id="3.30.460.10">
    <property type="entry name" value="Beta Polymerase, domain 2"/>
    <property type="match status" value="1"/>
</dbReference>
<sequence>MEGKSSKDESCERITGERILPPFLIPIVWTWKDHHQISTHPKSSIWGDAGDGCWIKYDSSSNEALEKVYREYASGQLEQRRYDLGTYTIDFLAMIQINRKTDFRRKVQRHVGFQPLIEAHYEGRQSEIYDASQSCELLNKIMTRIENEVKESIDRDIHFGVSYQNASRTVTYFRQKDVECFLDVINDCKRTITLCCERAGVSSEYDVLHPDSRSAVECCLGEDAREMCIHLIDFSNERLKRYNMIEEGKVSIAAETLLPWLSEFQLIALHSISNDSGGGIVMSDYSSDDDSVHVKPEYQQQSSSGKPVKTMDELLEVATMAQPLFRSLINKLLSKLDAIMDGAHSSSKPVVSFVSLKNRWRASEKAQDDYSKFVPGPAFSWLYDIVRGSIEFHSAAEVIAFVGLLEQDQSIHIVKAKNRFQNPSLTGYRDLNIQFQIAVNDRFKHVCEIQIHHNAIKVLDRELNTHKFYEYFRSYFAGATNSLKDRLDDLRMIGGSGTVDEGYLHSLLPSCVDEERLERLAALFEVQLTEYHWASRTYANLLDLRISKYGKRHPSIASAYTSIGNVMKAQGKLEEAVWYYKASLRSDQSSAMVVASTYRGMARILAVEKQTDNAMELFQSAVEILGEVPIVVGAYVDMANLALEIAKNQYGEEHQHVATILQNMGRISSREGAYDAAIQLYQKSLEISKRTLGEDHLSAAEIYQSLGLIFQQQGDLDGAYSLYEKARHMYQAGLGAWHTLVADSYDMQAGVRWQECRFSDSRSLHDRARKIRSALQGRNSRSALRDGKSNFKFPSSSGVMVTNDLGFGISKNNVDEDHPYYAYGLDCVARSLMNSENPEEALLPIEKLIEVIKKTFGDQHVLLANVYQNMATVLRRLGMLDEAMESYEMFRCIVEQAREREIAVDRCSEWARAYEDIASLLLQRERTSRVADAFGALLAALKMRKRVALESNHEMLYIISTFESISKLLSENNKAMMIETMYENEPLARTRNRVVADGLELYQGMIRRSLCRDSCPAKMLLDAIAKVSEANENDDDQNSIHSKVCNLQNLLTERNYKELHSTVVELLDDLRKGH</sequence>
<gene>
    <name evidence="5" type="ORF">CYCCA115_LOCUS1591</name>
</gene>
<accession>A0AAD2CEG1</accession>
<proteinExistence type="predicted"/>
<evidence type="ECO:0000256" key="1">
    <source>
        <dbReference type="ARBA" id="ARBA00022737"/>
    </source>
</evidence>
<dbReference type="Gene3D" id="1.25.40.10">
    <property type="entry name" value="Tetratricopeptide repeat domain"/>
    <property type="match status" value="3"/>
</dbReference>
<dbReference type="InterPro" id="IPR019734">
    <property type="entry name" value="TPR_rpt"/>
</dbReference>
<dbReference type="SUPFAM" id="SSF117839">
    <property type="entry name" value="WWE domain"/>
    <property type="match status" value="1"/>
</dbReference>
<dbReference type="Proteomes" id="UP001295423">
    <property type="component" value="Unassembled WGS sequence"/>
</dbReference>
<feature type="repeat" description="TPR" evidence="3">
    <location>
        <begin position="557"/>
        <end position="590"/>
    </location>
</feature>
<dbReference type="Gene3D" id="3.30.720.50">
    <property type="match status" value="1"/>
</dbReference>
<evidence type="ECO:0000313" key="5">
    <source>
        <dbReference type="EMBL" id="CAJ1929032.1"/>
    </source>
</evidence>
<keyword evidence="1" id="KW-0677">Repeat</keyword>
<evidence type="ECO:0000259" key="4">
    <source>
        <dbReference type="PROSITE" id="PS50918"/>
    </source>
</evidence>
<evidence type="ECO:0000313" key="6">
    <source>
        <dbReference type="Proteomes" id="UP001295423"/>
    </source>
</evidence>
<dbReference type="SUPFAM" id="SSF81301">
    <property type="entry name" value="Nucleotidyltransferase"/>
    <property type="match status" value="1"/>
</dbReference>
<dbReference type="PROSITE" id="PS50005">
    <property type="entry name" value="TPR"/>
    <property type="match status" value="3"/>
</dbReference>
<feature type="domain" description="WWE" evidence="4">
    <location>
        <begin position="13"/>
        <end position="109"/>
    </location>
</feature>
<organism evidence="5 6">
    <name type="scientific">Cylindrotheca closterium</name>
    <dbReference type="NCBI Taxonomy" id="2856"/>
    <lineage>
        <taxon>Eukaryota</taxon>
        <taxon>Sar</taxon>
        <taxon>Stramenopiles</taxon>
        <taxon>Ochrophyta</taxon>
        <taxon>Bacillariophyta</taxon>
        <taxon>Bacillariophyceae</taxon>
        <taxon>Bacillariophycidae</taxon>
        <taxon>Bacillariales</taxon>
        <taxon>Bacillariaceae</taxon>
        <taxon>Cylindrotheca</taxon>
    </lineage>
</organism>
<feature type="repeat" description="TPR" evidence="3">
    <location>
        <begin position="658"/>
        <end position="691"/>
    </location>
</feature>
<keyword evidence="2 3" id="KW-0802">TPR repeat</keyword>
<dbReference type="SUPFAM" id="SSF48452">
    <property type="entry name" value="TPR-like"/>
    <property type="match status" value="2"/>
</dbReference>
<dbReference type="EMBL" id="CAKOGP040000069">
    <property type="protein sequence ID" value="CAJ1929032.1"/>
    <property type="molecule type" value="Genomic_DNA"/>
</dbReference>
<reference evidence="5" key="1">
    <citation type="submission" date="2023-08" db="EMBL/GenBank/DDBJ databases">
        <authorList>
            <person name="Audoor S."/>
            <person name="Bilcke G."/>
        </authorList>
    </citation>
    <scope>NUCLEOTIDE SEQUENCE</scope>
</reference>
<protein>
    <recommendedName>
        <fullName evidence="4">WWE domain-containing protein</fullName>
    </recommendedName>
</protein>
<dbReference type="InterPro" id="IPR037197">
    <property type="entry name" value="WWE_dom_sf"/>
</dbReference>
<dbReference type="PROSITE" id="PS50918">
    <property type="entry name" value="WWE"/>
    <property type="match status" value="1"/>
</dbReference>
<name>A0AAD2CEG1_9STRA</name>
<dbReference type="PANTHER" id="PTHR45641">
    <property type="entry name" value="TETRATRICOPEPTIDE REPEAT PROTEIN (AFU_ORTHOLOGUE AFUA_6G03870)"/>
    <property type="match status" value="1"/>
</dbReference>
<dbReference type="SMART" id="SM00028">
    <property type="entry name" value="TPR"/>
    <property type="match status" value="5"/>
</dbReference>
<evidence type="ECO:0000256" key="2">
    <source>
        <dbReference type="ARBA" id="ARBA00022803"/>
    </source>
</evidence>
<evidence type="ECO:0000256" key="3">
    <source>
        <dbReference type="PROSITE-ProRule" id="PRU00339"/>
    </source>
</evidence>
<comment type="caution">
    <text evidence="5">The sequence shown here is derived from an EMBL/GenBank/DDBJ whole genome shotgun (WGS) entry which is preliminary data.</text>
</comment>
<dbReference type="Pfam" id="PF13181">
    <property type="entry name" value="TPR_8"/>
    <property type="match status" value="1"/>
</dbReference>
<keyword evidence="6" id="KW-1185">Reference proteome</keyword>